<dbReference type="EMBL" id="LSBA01000006">
    <property type="protein sequence ID" value="KXZ21644.1"/>
    <property type="molecule type" value="Genomic_DNA"/>
</dbReference>
<comment type="caution">
    <text evidence="1">The sequence shown here is derived from an EMBL/GenBank/DDBJ whole genome shotgun (WGS) entry which is preliminary data.</text>
</comment>
<evidence type="ECO:0000313" key="2">
    <source>
        <dbReference type="Proteomes" id="UP000075430"/>
    </source>
</evidence>
<dbReference type="Proteomes" id="UP000075430">
    <property type="component" value="Unassembled WGS sequence"/>
</dbReference>
<sequence>MGADFLIDSNKNPRLDRVRKLSEVQVFSFRNILILVPDSPLTLLSVKEERDKGIFRIICRTKVELGDNRKTKPKSTLSKRV</sequence>
<evidence type="ECO:0000313" key="1">
    <source>
        <dbReference type="EMBL" id="KXZ21644.1"/>
    </source>
</evidence>
<protein>
    <submittedName>
        <fullName evidence="1">Uncharacterized protein</fullName>
    </submittedName>
</protein>
<name>A0A150F8X6_9BACI</name>
<keyword evidence="2" id="KW-1185">Reference proteome</keyword>
<accession>A0A150F8X6</accession>
<gene>
    <name evidence="1" type="ORF">AXI58_11850</name>
</gene>
<dbReference type="AlphaFoldDB" id="A0A150F8X6"/>
<organism evidence="1 2">
    <name type="scientific">Bacillus nakamurai</name>
    <dbReference type="NCBI Taxonomy" id="1793963"/>
    <lineage>
        <taxon>Bacteria</taxon>
        <taxon>Bacillati</taxon>
        <taxon>Bacillota</taxon>
        <taxon>Bacilli</taxon>
        <taxon>Bacillales</taxon>
        <taxon>Bacillaceae</taxon>
        <taxon>Bacillus</taxon>
    </lineage>
</organism>
<reference evidence="2" key="1">
    <citation type="submission" date="2016-02" db="EMBL/GenBank/DDBJ databases">
        <authorList>
            <person name="Dunlap C."/>
        </authorList>
    </citation>
    <scope>NUCLEOTIDE SEQUENCE [LARGE SCALE GENOMIC DNA]</scope>
    <source>
        <strain evidence="2">NRRL B-41092</strain>
    </source>
</reference>
<proteinExistence type="predicted"/>